<proteinExistence type="predicted"/>
<organism evidence="2">
    <name type="scientific">marine metagenome</name>
    <dbReference type="NCBI Taxonomy" id="408172"/>
    <lineage>
        <taxon>unclassified sequences</taxon>
        <taxon>metagenomes</taxon>
        <taxon>ecological metagenomes</taxon>
    </lineage>
</organism>
<evidence type="ECO:0008006" key="3">
    <source>
        <dbReference type="Google" id="ProtNLM"/>
    </source>
</evidence>
<feature type="transmembrane region" description="Helical" evidence="1">
    <location>
        <begin position="593"/>
        <end position="611"/>
    </location>
</feature>
<feature type="transmembrane region" description="Helical" evidence="1">
    <location>
        <begin position="649"/>
        <end position="669"/>
    </location>
</feature>
<evidence type="ECO:0000313" key="2">
    <source>
        <dbReference type="EMBL" id="SVA81335.1"/>
    </source>
</evidence>
<gene>
    <name evidence="2" type="ORF">METZ01_LOCUS134189</name>
</gene>
<feature type="transmembrane region" description="Helical" evidence="1">
    <location>
        <begin position="494"/>
        <end position="511"/>
    </location>
</feature>
<keyword evidence="1" id="KW-0472">Membrane</keyword>
<evidence type="ECO:0000256" key="1">
    <source>
        <dbReference type="SAM" id="Phobius"/>
    </source>
</evidence>
<keyword evidence="1" id="KW-0812">Transmembrane</keyword>
<feature type="transmembrane region" description="Helical" evidence="1">
    <location>
        <begin position="531"/>
        <end position="551"/>
    </location>
</feature>
<feature type="transmembrane region" description="Helical" evidence="1">
    <location>
        <begin position="448"/>
        <end position="469"/>
    </location>
</feature>
<feature type="transmembrane region" description="Helical" evidence="1">
    <location>
        <begin position="618"/>
        <end position="637"/>
    </location>
</feature>
<keyword evidence="1" id="KW-1133">Transmembrane helix</keyword>
<reference evidence="2" key="1">
    <citation type="submission" date="2018-05" db="EMBL/GenBank/DDBJ databases">
        <authorList>
            <person name="Lanie J.A."/>
            <person name="Ng W.-L."/>
            <person name="Kazmierczak K.M."/>
            <person name="Andrzejewski T.M."/>
            <person name="Davidsen T.M."/>
            <person name="Wayne K.J."/>
            <person name="Tettelin H."/>
            <person name="Glass J.I."/>
            <person name="Rusch D."/>
            <person name="Podicherti R."/>
            <person name="Tsui H.-C.T."/>
            <person name="Winkler M.E."/>
        </authorList>
    </citation>
    <scope>NUCLEOTIDE SEQUENCE</scope>
</reference>
<accession>A0A381YWE4</accession>
<dbReference type="EMBL" id="UINC01019232">
    <property type="protein sequence ID" value="SVA81335.1"/>
    <property type="molecule type" value="Genomic_DNA"/>
</dbReference>
<feature type="transmembrane region" description="Helical" evidence="1">
    <location>
        <begin position="690"/>
        <end position="714"/>
    </location>
</feature>
<feature type="transmembrane region" description="Helical" evidence="1">
    <location>
        <begin position="352"/>
        <end position="375"/>
    </location>
</feature>
<feature type="non-terminal residue" evidence="2">
    <location>
        <position position="770"/>
    </location>
</feature>
<protein>
    <recommendedName>
        <fullName evidence="3">ABC3 transporter permease protein domain-containing protein</fullName>
    </recommendedName>
</protein>
<feature type="transmembrane region" description="Helical" evidence="1">
    <location>
        <begin position="404"/>
        <end position="428"/>
    </location>
</feature>
<feature type="transmembrane region" description="Helical" evidence="1">
    <location>
        <begin position="563"/>
        <end position="587"/>
    </location>
</feature>
<sequence>MRSDLRLIAVIFSGMLVAITLISGMPIYLSTLEKQSIQGAIESAVEKNSISYLDLNISLPFLPLDSERINEADSAVSDSLERTFGTAITATQRHIKTSIFSFSLSAKTPILSSYGSATPADVGSEDFLSRCMAAFQTSSLCNTGSSEAKGISHDGYFQHLTSLDDHVIYVGGTPPGYKPLRFVDGPMVEASVDSDLADYFSIKVGDVIVATPSMDSRVHIGVKIAGIFKADDETAVIWQGDSKSFTYPYPPSEDDTVTRPDDLPPYLALFIQEEALTQGVGPAYAGSVSSAKWFSYVDLEEFKEWSRPEIEAAIDSLSEKIGKELPGSELRSGIQMILRQFGRQNFLSSAPLLLLMAVLSVSLIYFLFMLTNYLIPGREPDISLLKGRGESTLGLLGQYSIEGLLLTAVASVSAPFIAMGLIATLGYLPYFDNISDGGMLPVRFASEPFFVATGAGLLCLLVFVTPVVLSSRTSLIARRIATSRPPTTPFVQRYYLDILFLAIVGILFWEMKARGQISSGGLFGQEGVNEALLVAPVLLLVAVAMLFFRAFPLLVRYLSGESHGLVSLVGFISALILLSFSAWGILNDDVEEWRIPAISSAIFASGLYLVSRATTRNFKFLAVALLASGIGLIWMYLPDDMPSVALNGLWGASIVVPGIILFLLLRYAARFTPAWVALTLWHMSRNPLQYSWLVLLLVLASGVAVLSTTLGATLERSHKDRIRYRVAEDVRIEETWGGFLLNVDSIEELEAQYLQVEGVSAYTSALRGQG</sequence>
<feature type="transmembrane region" description="Helical" evidence="1">
    <location>
        <begin position="7"/>
        <end position="29"/>
    </location>
</feature>
<name>A0A381YWE4_9ZZZZ</name>
<dbReference type="AlphaFoldDB" id="A0A381YWE4"/>